<dbReference type="Proteomes" id="UP000827092">
    <property type="component" value="Unassembled WGS sequence"/>
</dbReference>
<feature type="transmembrane region" description="Helical" evidence="1">
    <location>
        <begin position="167"/>
        <end position="185"/>
    </location>
</feature>
<dbReference type="PANTHER" id="PTHR11360:SF303">
    <property type="entry name" value="MAJOR FACILITATOR SUPERFAMILY (MFS) PROFILE DOMAIN-CONTAINING PROTEIN"/>
    <property type="match status" value="1"/>
</dbReference>
<evidence type="ECO:0008006" key="4">
    <source>
        <dbReference type="Google" id="ProtNLM"/>
    </source>
</evidence>
<protein>
    <recommendedName>
        <fullName evidence="4">Monocarboxylate transporter</fullName>
    </recommendedName>
</protein>
<dbReference type="SUPFAM" id="SSF103473">
    <property type="entry name" value="MFS general substrate transporter"/>
    <property type="match status" value="1"/>
</dbReference>
<feature type="transmembrane region" description="Helical" evidence="1">
    <location>
        <begin position="77"/>
        <end position="97"/>
    </location>
</feature>
<dbReference type="AlphaFoldDB" id="A0AAV6VWL2"/>
<feature type="transmembrane region" description="Helical" evidence="1">
    <location>
        <begin position="447"/>
        <end position="467"/>
    </location>
</feature>
<dbReference type="InterPro" id="IPR050327">
    <property type="entry name" value="Proton-linked_MCT"/>
</dbReference>
<dbReference type="Gene3D" id="1.20.1250.20">
    <property type="entry name" value="MFS general substrate transporter like domains"/>
    <property type="match status" value="2"/>
</dbReference>
<reference evidence="2 3" key="1">
    <citation type="journal article" date="2022" name="Nat. Ecol. Evol.">
        <title>A masculinizing supergene underlies an exaggerated male reproductive morph in a spider.</title>
        <authorList>
            <person name="Hendrickx F."/>
            <person name="De Corte Z."/>
            <person name="Sonet G."/>
            <person name="Van Belleghem S.M."/>
            <person name="Kostlbacher S."/>
            <person name="Vangestel C."/>
        </authorList>
    </citation>
    <scope>NUCLEOTIDE SEQUENCE [LARGE SCALE GENOMIC DNA]</scope>
    <source>
        <strain evidence="2">W744_W776</strain>
    </source>
</reference>
<dbReference type="EMBL" id="JAFNEN010000015">
    <property type="protein sequence ID" value="KAG8200451.1"/>
    <property type="molecule type" value="Genomic_DNA"/>
</dbReference>
<name>A0AAV6VWL2_9ARAC</name>
<feature type="transmembrane region" description="Helical" evidence="1">
    <location>
        <begin position="418"/>
        <end position="435"/>
    </location>
</feature>
<dbReference type="GO" id="GO:0008028">
    <property type="term" value="F:monocarboxylic acid transmembrane transporter activity"/>
    <property type="evidence" value="ECO:0007669"/>
    <property type="project" value="TreeGrafter"/>
</dbReference>
<dbReference type="PANTHER" id="PTHR11360">
    <property type="entry name" value="MONOCARBOXYLATE TRANSPORTER"/>
    <property type="match status" value="1"/>
</dbReference>
<dbReference type="Pfam" id="PF07690">
    <property type="entry name" value="MFS_1"/>
    <property type="match status" value="2"/>
</dbReference>
<dbReference type="InterPro" id="IPR011701">
    <property type="entry name" value="MFS"/>
</dbReference>
<dbReference type="InterPro" id="IPR036259">
    <property type="entry name" value="MFS_trans_sf"/>
</dbReference>
<gene>
    <name evidence="2" type="ORF">JTE90_000533</name>
</gene>
<feature type="transmembrane region" description="Helical" evidence="1">
    <location>
        <begin position="541"/>
        <end position="561"/>
    </location>
</feature>
<sequence length="598" mass="66979">MKTRNIFRKTIIVISSSLVYFIIYGALRLNAQLFLAVRERFGVDREQGSLPFVLVYTLSNVSGPFQGFLGKKIGLRCATALGCFLSAVSIAACFLVEDIIQFTISWGIGFGLGYGLAHMLIPNILQLYFTKTFNLMQGIFHAAGGIGCFMLPAFAEYILETYGTSGAFLIISGLVLNSVPVAMLLRCPERTRKNKSHAEVKETSEIYSISRDIKTTGTESVLQSVSEEVDFTELCRCQNIKKDVEVDISRLSNNGGLCQRCSRGKILSLNETLENSISYTDVINACNFENDYTGQRDYQFGSTDTILSNRKEVEKGKYAPFERKKYSAEYENEKNSVFIGSNPYSMEGLDYTDSKFNKYQVTKPTRESDLISLLNLQVFFDIPYILMLISFALVMTPVNLLTTVMVDACRDKGVKEDVTLLMTFASADVVGRLVFGYVADLRCTSPLIICALNSVFFGLLLIGFTWVNEFYSILVVFAFLGFLMGGIVLMPAGIIRDYIENENLTMAYSSRYFLVGLLNLSQPSFIGYFRESLHSYDGLFYSLGSMTIFGAIVVLFVPMVYRSKIKKQAERNGVKIGPKQLDDPKCQQTKFIRDKEVA</sequence>
<feature type="transmembrane region" description="Helical" evidence="1">
    <location>
        <begin position="512"/>
        <end position="529"/>
    </location>
</feature>
<keyword evidence="3" id="KW-1185">Reference proteome</keyword>
<organism evidence="2 3">
    <name type="scientific">Oedothorax gibbosus</name>
    <dbReference type="NCBI Taxonomy" id="931172"/>
    <lineage>
        <taxon>Eukaryota</taxon>
        <taxon>Metazoa</taxon>
        <taxon>Ecdysozoa</taxon>
        <taxon>Arthropoda</taxon>
        <taxon>Chelicerata</taxon>
        <taxon>Arachnida</taxon>
        <taxon>Araneae</taxon>
        <taxon>Araneomorphae</taxon>
        <taxon>Entelegynae</taxon>
        <taxon>Araneoidea</taxon>
        <taxon>Linyphiidae</taxon>
        <taxon>Erigoninae</taxon>
        <taxon>Oedothorax</taxon>
    </lineage>
</organism>
<comment type="caution">
    <text evidence="2">The sequence shown here is derived from an EMBL/GenBank/DDBJ whole genome shotgun (WGS) entry which is preliminary data.</text>
</comment>
<evidence type="ECO:0000256" key="1">
    <source>
        <dbReference type="SAM" id="Phobius"/>
    </source>
</evidence>
<keyword evidence="1" id="KW-1133">Transmembrane helix</keyword>
<feature type="transmembrane region" description="Helical" evidence="1">
    <location>
        <begin position="373"/>
        <end position="398"/>
    </location>
</feature>
<evidence type="ECO:0000313" key="3">
    <source>
        <dbReference type="Proteomes" id="UP000827092"/>
    </source>
</evidence>
<accession>A0AAV6VWL2</accession>
<feature type="transmembrane region" description="Helical" evidence="1">
    <location>
        <begin position="103"/>
        <end position="121"/>
    </location>
</feature>
<proteinExistence type="predicted"/>
<keyword evidence="1" id="KW-0472">Membrane</keyword>
<keyword evidence="1" id="KW-0812">Transmembrane</keyword>
<feature type="transmembrane region" description="Helical" evidence="1">
    <location>
        <begin position="473"/>
        <end position="492"/>
    </location>
</feature>
<feature type="transmembrane region" description="Helical" evidence="1">
    <location>
        <begin position="12"/>
        <end position="29"/>
    </location>
</feature>
<feature type="transmembrane region" description="Helical" evidence="1">
    <location>
        <begin position="49"/>
        <end position="70"/>
    </location>
</feature>
<evidence type="ECO:0000313" key="2">
    <source>
        <dbReference type="EMBL" id="KAG8200451.1"/>
    </source>
</evidence>
<feature type="transmembrane region" description="Helical" evidence="1">
    <location>
        <begin position="133"/>
        <end position="155"/>
    </location>
</feature>